<evidence type="ECO:0000313" key="21">
    <source>
        <dbReference type="EMBL" id="QLG74422.1"/>
    </source>
</evidence>
<dbReference type="FunFam" id="3.40.120.10:FF:000015">
    <property type="entry name" value="Phosphoacetylglucosamine mutase"/>
    <property type="match status" value="1"/>
</dbReference>
<evidence type="ECO:0000259" key="20">
    <source>
        <dbReference type="Pfam" id="PF21405"/>
    </source>
</evidence>
<dbReference type="UniPathway" id="UPA00113">
    <property type="reaction ID" value="UER00530"/>
</dbReference>
<dbReference type="SUPFAM" id="SSF53738">
    <property type="entry name" value="Phosphoglucomutase, first 3 domains"/>
    <property type="match status" value="3"/>
</dbReference>
<dbReference type="EMBL" id="CP058610">
    <property type="protein sequence ID" value="QLG74422.1"/>
    <property type="molecule type" value="Genomic_DNA"/>
</dbReference>
<feature type="binding site" description="via phosphate group" evidence="16">
    <location>
        <position position="66"/>
    </location>
    <ligand>
        <name>Mg(2+)</name>
        <dbReference type="ChEBI" id="CHEBI:18420"/>
    </ligand>
</feature>
<feature type="binding site" evidence="16">
    <location>
        <position position="290"/>
    </location>
    <ligand>
        <name>Mg(2+)</name>
        <dbReference type="ChEBI" id="CHEBI:18420"/>
    </ligand>
</feature>
<evidence type="ECO:0000256" key="16">
    <source>
        <dbReference type="PIRSR" id="PIRSR016408-3"/>
    </source>
</evidence>
<feature type="domain" description="Alpha-D-phosphohexomutase C-terminal" evidence="17">
    <location>
        <begin position="462"/>
        <end position="531"/>
    </location>
</feature>
<dbReference type="InterPro" id="IPR049022">
    <property type="entry name" value="AMG1_III"/>
</dbReference>
<dbReference type="InterPro" id="IPR005844">
    <property type="entry name" value="A-D-PHexomutase_a/b/a-I"/>
</dbReference>
<evidence type="ECO:0000256" key="4">
    <source>
        <dbReference type="ARBA" id="ARBA00012731"/>
    </source>
</evidence>
<evidence type="ECO:0000256" key="15">
    <source>
        <dbReference type="PIRSR" id="PIRSR016408-2"/>
    </source>
</evidence>
<dbReference type="InterPro" id="IPR036900">
    <property type="entry name" value="A-D-PHexomutase_C_sf"/>
</dbReference>
<evidence type="ECO:0000259" key="19">
    <source>
        <dbReference type="Pfam" id="PF21404"/>
    </source>
</evidence>
<evidence type="ECO:0000256" key="6">
    <source>
        <dbReference type="ARBA" id="ARBA00022723"/>
    </source>
</evidence>
<dbReference type="Pfam" id="PF21405">
    <property type="entry name" value="AMG1_II"/>
    <property type="match status" value="1"/>
</dbReference>
<dbReference type="InterPro" id="IPR016066">
    <property type="entry name" value="A-D-PHexomutase_CS"/>
</dbReference>
<dbReference type="PANTHER" id="PTHR45955:SF1">
    <property type="entry name" value="PHOSPHOACETYLGLUCOSAMINE MUTASE"/>
    <property type="match status" value="1"/>
</dbReference>
<comment type="catalytic activity">
    <reaction evidence="1 13">
        <text>N-acetyl-alpha-D-glucosamine 1-phosphate = N-acetyl-D-glucosamine 6-phosphate</text>
        <dbReference type="Rhea" id="RHEA:23804"/>
        <dbReference type="ChEBI" id="CHEBI:57513"/>
        <dbReference type="ChEBI" id="CHEBI:57776"/>
        <dbReference type="EC" id="5.4.2.3"/>
    </reaction>
</comment>
<keyword evidence="10" id="KW-0119">Carbohydrate metabolism</keyword>
<comment type="function">
    <text evidence="11">Catalyzes the conversion of GlcNAc-6-P into GlcNAc-1-P during the synthesis of uridine diphosphate/UDP-GlcNAc, a sugar nucleotide critical to multiple glycosylation pathways including protein N- and O-glycosylation.</text>
</comment>
<keyword evidence="22" id="KW-1185">Reference proteome</keyword>
<feature type="binding site" evidence="16">
    <location>
        <position position="292"/>
    </location>
    <ligand>
        <name>Mg(2+)</name>
        <dbReference type="ChEBI" id="CHEBI:18420"/>
    </ligand>
</feature>
<dbReference type="Pfam" id="PF00408">
    <property type="entry name" value="PGM_PMM_IV"/>
    <property type="match status" value="1"/>
</dbReference>
<dbReference type="PANTHER" id="PTHR45955">
    <property type="entry name" value="PHOSPHOACETYLGLUCOSAMINE MUTASE"/>
    <property type="match status" value="1"/>
</dbReference>
<dbReference type="CDD" id="cd03086">
    <property type="entry name" value="PGM3"/>
    <property type="match status" value="1"/>
</dbReference>
<feature type="domain" description="Phosphoacetylglucosamine mutase AMG1" evidence="19">
    <location>
        <begin position="309"/>
        <end position="445"/>
    </location>
</feature>
<feature type="domain" description="Phosphoacetylglucosamine mutase AMG1" evidence="20">
    <location>
        <begin position="184"/>
        <end position="295"/>
    </location>
</feature>
<gene>
    <name evidence="21" type="ORF">HG535_0G03050</name>
</gene>
<dbReference type="InterPro" id="IPR016055">
    <property type="entry name" value="A-D-PHexomutase_a/b/a-I/II/III"/>
</dbReference>
<evidence type="ECO:0000259" key="18">
    <source>
        <dbReference type="Pfam" id="PF02878"/>
    </source>
</evidence>
<dbReference type="Gene3D" id="3.40.120.10">
    <property type="entry name" value="Alpha-D-Glucose-1,6-Bisphosphate, subunit A, domain 3"/>
    <property type="match status" value="2"/>
</dbReference>
<dbReference type="PROSITE" id="PS00710">
    <property type="entry name" value="PGM_PMM"/>
    <property type="match status" value="1"/>
</dbReference>
<dbReference type="FunFam" id="3.30.310.50:FF:000003">
    <property type="entry name" value="Phosphoacetylglucosamine mutase"/>
    <property type="match status" value="1"/>
</dbReference>
<dbReference type="KEGG" id="zmk:HG535_0G03050"/>
<dbReference type="Pfam" id="PF21404">
    <property type="entry name" value="AMG1_III"/>
    <property type="match status" value="1"/>
</dbReference>
<feature type="binding site" evidence="15">
    <location>
        <position position="515"/>
    </location>
    <ligand>
        <name>substrate</name>
    </ligand>
</feature>
<feature type="active site" description="Phosphoserine intermediate" evidence="14">
    <location>
        <position position="66"/>
    </location>
</feature>
<evidence type="ECO:0000256" key="10">
    <source>
        <dbReference type="ARBA" id="ARBA00023277"/>
    </source>
</evidence>
<dbReference type="GO" id="GO:0006048">
    <property type="term" value="P:UDP-N-acetylglucosamine biosynthetic process"/>
    <property type="evidence" value="ECO:0007669"/>
    <property type="project" value="UniProtKB-UniRule"/>
</dbReference>
<dbReference type="InterPro" id="IPR005843">
    <property type="entry name" value="A-D-PHexomutase_C"/>
</dbReference>
<evidence type="ECO:0000256" key="1">
    <source>
        <dbReference type="ARBA" id="ARBA00000558"/>
    </source>
</evidence>
<evidence type="ECO:0000256" key="13">
    <source>
        <dbReference type="PIRNR" id="PIRNR016408"/>
    </source>
</evidence>
<protein>
    <recommendedName>
        <fullName evidence="12 13">Phosphoacetylglucosamine mutase</fullName>
        <shortName evidence="13">PAGM</shortName>
        <ecNumber evidence="4 13">5.4.2.3</ecNumber>
    </recommendedName>
    <alternativeName>
        <fullName evidence="13">Acetylglucosamine phosphomutase</fullName>
    </alternativeName>
    <alternativeName>
        <fullName evidence="13">N-acetylglucosamine-phosphate mutase</fullName>
    </alternativeName>
</protein>
<dbReference type="GO" id="GO:0005975">
    <property type="term" value="P:carbohydrate metabolic process"/>
    <property type="evidence" value="ECO:0007669"/>
    <property type="project" value="InterPro"/>
</dbReference>
<evidence type="ECO:0000256" key="12">
    <source>
        <dbReference type="ARBA" id="ARBA00070218"/>
    </source>
</evidence>
<proteinExistence type="inferred from homology"/>
<keyword evidence="7 13" id="KW-0460">Magnesium</keyword>
<comment type="cofactor">
    <cofactor evidence="13 16">
        <name>Mg(2+)</name>
        <dbReference type="ChEBI" id="CHEBI:18420"/>
    </cofactor>
    <text evidence="13 16">Binds 1 Mg(2+) ion per subunit.</text>
</comment>
<dbReference type="PIRSF" id="PIRSF016408">
    <property type="entry name" value="PAGM"/>
    <property type="match status" value="1"/>
</dbReference>
<dbReference type="EC" id="5.4.2.3" evidence="4 13"/>
<dbReference type="SUPFAM" id="SSF55957">
    <property type="entry name" value="Phosphoglucomutase, C-terminal domain"/>
    <property type="match status" value="1"/>
</dbReference>
<evidence type="ECO:0000256" key="3">
    <source>
        <dbReference type="ARBA" id="ARBA00010231"/>
    </source>
</evidence>
<evidence type="ECO:0000256" key="8">
    <source>
        <dbReference type="ARBA" id="ARBA00022990"/>
    </source>
</evidence>
<keyword evidence="5" id="KW-0597">Phosphoprotein</keyword>
<evidence type="ECO:0000256" key="9">
    <source>
        <dbReference type="ARBA" id="ARBA00023235"/>
    </source>
</evidence>
<evidence type="ECO:0000256" key="5">
    <source>
        <dbReference type="ARBA" id="ARBA00022553"/>
    </source>
</evidence>
<feature type="binding site" evidence="15">
    <location>
        <begin position="385"/>
        <end position="387"/>
    </location>
    <ligand>
        <name>substrate</name>
    </ligand>
</feature>
<organism evidence="21 22">
    <name type="scientific">Zygotorulaspora mrakii</name>
    <name type="common">Zygosaccharomyces mrakii</name>
    <dbReference type="NCBI Taxonomy" id="42260"/>
    <lineage>
        <taxon>Eukaryota</taxon>
        <taxon>Fungi</taxon>
        <taxon>Dikarya</taxon>
        <taxon>Ascomycota</taxon>
        <taxon>Saccharomycotina</taxon>
        <taxon>Saccharomycetes</taxon>
        <taxon>Saccharomycetales</taxon>
        <taxon>Saccharomycetaceae</taxon>
        <taxon>Zygotorulaspora</taxon>
    </lineage>
</organism>
<evidence type="ECO:0000313" key="22">
    <source>
        <dbReference type="Proteomes" id="UP000509704"/>
    </source>
</evidence>
<dbReference type="Gene3D" id="3.30.310.50">
    <property type="entry name" value="Alpha-D-phosphohexomutase, C-terminal domain"/>
    <property type="match status" value="1"/>
</dbReference>
<dbReference type="FunFam" id="3.40.120.10:FF:000013">
    <property type="entry name" value="Phosphoacetylglucosamine mutase"/>
    <property type="match status" value="1"/>
</dbReference>
<reference evidence="21 22" key="1">
    <citation type="submission" date="2020-07" db="EMBL/GenBank/DDBJ databases">
        <title>The yeast mating-type switching endonuclease HO is a domesticated member of an unorthodox homing genetic element family.</title>
        <authorList>
            <person name="Coughlan A.Y."/>
            <person name="Lombardi L."/>
            <person name="Braun-Galleani S."/>
            <person name="Martos A.R."/>
            <person name="Galeote V."/>
            <person name="Bigey F."/>
            <person name="Dequin S."/>
            <person name="Byrne K.P."/>
            <person name="Wolfe K.H."/>
        </authorList>
    </citation>
    <scope>NUCLEOTIDE SEQUENCE [LARGE SCALE GENOMIC DNA]</scope>
    <source>
        <strain evidence="21 22">NRRL Y-6702</strain>
    </source>
</reference>
<dbReference type="InterPro" id="IPR049023">
    <property type="entry name" value="AMG1_II"/>
</dbReference>
<evidence type="ECO:0000256" key="7">
    <source>
        <dbReference type="ARBA" id="ARBA00022842"/>
    </source>
</evidence>
<dbReference type="GO" id="GO:0000287">
    <property type="term" value="F:magnesium ion binding"/>
    <property type="evidence" value="ECO:0007669"/>
    <property type="project" value="InterPro"/>
</dbReference>
<comment type="similarity">
    <text evidence="3 13">Belongs to the phosphohexose mutase family.</text>
</comment>
<evidence type="ECO:0000256" key="11">
    <source>
        <dbReference type="ARBA" id="ARBA00060228"/>
    </source>
</evidence>
<keyword evidence="9 13" id="KW-0413">Isomerase</keyword>
<dbReference type="AlphaFoldDB" id="A0A7H9B9L3"/>
<keyword evidence="8" id="KW-0007">Acetylation</keyword>
<dbReference type="InterPro" id="IPR016657">
    <property type="entry name" value="PAGM"/>
</dbReference>
<dbReference type="OrthoDB" id="1928at2759"/>
<comment type="pathway">
    <text evidence="2 13">Nucleotide-sugar biosynthesis; UDP-N-acetyl-alpha-D-glucosamine biosynthesis; N-acetyl-alpha-D-glucosamine 1-phosphate from alpha-D-glucosamine 6-phosphate (route I): step 2/2.</text>
</comment>
<accession>A0A7H9B9L3</accession>
<feature type="domain" description="Alpha-D-phosphohexomutase alpha/beta/alpha" evidence="18">
    <location>
        <begin position="57"/>
        <end position="91"/>
    </location>
</feature>
<name>A0A7H9B9L3_ZYGMR</name>
<sequence length="543" mass="59658">MVDIQLIEQLLSEYCTTRNYRYSYGTAGFRDDASKLDTVMFTTGIVACLRSIALKGKPIGVMITASHNPPCDNGVKIVEPDGSMLIQAWEATATDLANLVSSGNQKAILERLKDLVPAGNAEYRARLVLGRDSRSSGPHLLSCLLASAKNLFNADVKDYGLLSTPQLHFLTNELSNDNDHSEISESKYFDFFLSAWSTIMESHGAETTASSNFEYLTIDTANGIGGPKIQELLKRWPLVQQVCVINNAWENPELLNHMCGADFVKTNQCLPHGIRNEDNSNKLFCSFDGDADRVVFYYVDATGVFNLLDGDKIATLFAKFISQLLDEADLKSKLSMGIVQTAYANGSSTNYLKEKLKVPVTCAKTGVKHLHHEAITHYDIGIYFEANGHGTIIFSKKFFEVISSNAAKSAATNTLKALSQLINQTVGDAISDMMGVLAVLSILNWSPADWNKEFTDLPNKLTKVIVPDRTIFVATDQERKLLSPRGLQDKIDAEVAQFDNGRSFVRASGTEDAVRVYAEASTREDTEKLSRAVSSLVLASVSN</sequence>
<dbReference type="Proteomes" id="UP000509704">
    <property type="component" value="Chromosome 7"/>
</dbReference>
<keyword evidence="6 13" id="KW-0479">Metal-binding</keyword>
<dbReference type="GO" id="GO:0004610">
    <property type="term" value="F:phosphoacetylglucosamine mutase activity"/>
    <property type="evidence" value="ECO:0007669"/>
    <property type="project" value="UniProtKB-UniRule"/>
</dbReference>
<feature type="binding site" evidence="16">
    <location>
        <position position="288"/>
    </location>
    <ligand>
        <name>Mg(2+)</name>
        <dbReference type="ChEBI" id="CHEBI:18420"/>
    </ligand>
</feature>
<evidence type="ECO:0000256" key="14">
    <source>
        <dbReference type="PIRSR" id="PIRSR016408-1"/>
    </source>
</evidence>
<comment type="function">
    <text evidence="13">Catalyzes the conversion of GlcNAc-6-P into GlcNAc-1-P during the synthesis of uridine diphosphate/UDP-GlcNAc, which is a biosynthetic precursor of chitin and also supplies the amino sugars for N-linked oligosaccharides of glycoproteins.</text>
</comment>
<dbReference type="GeneID" id="59238205"/>
<evidence type="ECO:0000259" key="17">
    <source>
        <dbReference type="Pfam" id="PF00408"/>
    </source>
</evidence>
<dbReference type="RefSeq" id="XP_037146147.1">
    <property type="nucleotide sequence ID" value="XM_037290252.1"/>
</dbReference>
<dbReference type="Pfam" id="PF02878">
    <property type="entry name" value="PGM_PMM_I"/>
    <property type="match status" value="1"/>
</dbReference>
<feature type="binding site" evidence="15">
    <location>
        <begin position="506"/>
        <end position="510"/>
    </location>
    <ligand>
        <name>substrate</name>
    </ligand>
</feature>
<evidence type="ECO:0000256" key="2">
    <source>
        <dbReference type="ARBA" id="ARBA00004865"/>
    </source>
</evidence>